<keyword evidence="3 4" id="KW-0808">Transferase</keyword>
<dbReference type="SUPFAM" id="SSF53756">
    <property type="entry name" value="UDP-Glycosyltransferase/glycogen phosphorylase"/>
    <property type="match status" value="1"/>
</dbReference>
<evidence type="ECO:0000256" key="2">
    <source>
        <dbReference type="ARBA" id="ARBA00022676"/>
    </source>
</evidence>
<reference evidence="6" key="2">
    <citation type="journal article" date="2021" name="Zhongguo Zhong Yao Za Zhi">
        <title>[Cloning and functional analysis of caffeic acid and rosmarinic acid glycosyltransferases from Arnebia euchroma].</title>
        <authorList>
            <person name="Wang R.S."/>
            <person name="Wang S."/>
            <person name="Liang J.W."/>
            <person name="Li T."/>
            <person name="Zhou L."/>
            <person name="Zhan Z.L."/>
            <person name="Wan X.F."/>
            <person name="Kang C.Z."/>
            <person name="Guo L.P."/>
        </authorList>
    </citation>
    <scope>NUCLEOTIDE SEQUENCE</scope>
    <source>
        <strain evidence="6">AeUGT_04</strain>
    </source>
</reference>
<proteinExistence type="evidence at transcript level"/>
<dbReference type="CDD" id="cd03784">
    <property type="entry name" value="GT1_Gtf-like"/>
    <property type="match status" value="1"/>
</dbReference>
<name>A0A899K087_ARNEU</name>
<dbReference type="PANTHER" id="PTHR48047">
    <property type="entry name" value="GLYCOSYLTRANSFERASE"/>
    <property type="match status" value="1"/>
</dbReference>
<dbReference type="InterPro" id="IPR035595">
    <property type="entry name" value="UDP_glycos_trans_CS"/>
</dbReference>
<dbReference type="EMBL" id="MT571508">
    <property type="protein sequence ID" value="QSM19612.1"/>
    <property type="molecule type" value="mRNA"/>
</dbReference>
<dbReference type="Pfam" id="PF00201">
    <property type="entry name" value="UDPGT"/>
    <property type="match status" value="1"/>
</dbReference>
<accession>A0A899K087</accession>
<keyword evidence="2 4" id="KW-0328">Glycosyltransferase</keyword>
<dbReference type="EC" id="2.4.1.-" evidence="5"/>
<evidence type="ECO:0000313" key="6">
    <source>
        <dbReference type="EMBL" id="QSM19612.1"/>
    </source>
</evidence>
<dbReference type="PANTHER" id="PTHR48047:SF45">
    <property type="entry name" value="SCOPOLETIN GLUCOSYLTRANSFERASE-LIKE"/>
    <property type="match status" value="1"/>
</dbReference>
<dbReference type="FunFam" id="3.40.50.2000:FF:000047">
    <property type="entry name" value="Glycosyltransferase"/>
    <property type="match status" value="1"/>
</dbReference>
<dbReference type="InterPro" id="IPR002213">
    <property type="entry name" value="UDP_glucos_trans"/>
</dbReference>
<dbReference type="GO" id="GO:0035251">
    <property type="term" value="F:UDP-glucosyltransferase activity"/>
    <property type="evidence" value="ECO:0007669"/>
    <property type="project" value="TreeGrafter"/>
</dbReference>
<dbReference type="Gene3D" id="3.40.50.2000">
    <property type="entry name" value="Glycogen Phosphorylase B"/>
    <property type="match status" value="2"/>
</dbReference>
<evidence type="ECO:0000256" key="5">
    <source>
        <dbReference type="RuleBase" id="RU362057"/>
    </source>
</evidence>
<organism evidence="6">
    <name type="scientific">Arnebia euchroma</name>
    <name type="common">Pink arnebia</name>
    <name type="synonym">Lithospermum euchromon</name>
    <dbReference type="NCBI Taxonomy" id="373122"/>
    <lineage>
        <taxon>Eukaryota</taxon>
        <taxon>Viridiplantae</taxon>
        <taxon>Streptophyta</taxon>
        <taxon>Embryophyta</taxon>
        <taxon>Tracheophyta</taxon>
        <taxon>Spermatophyta</taxon>
        <taxon>Magnoliopsida</taxon>
        <taxon>eudicotyledons</taxon>
        <taxon>Gunneridae</taxon>
        <taxon>Pentapetalae</taxon>
        <taxon>asterids</taxon>
        <taxon>lamiids</taxon>
        <taxon>Boraginales</taxon>
        <taxon>Boraginaceae</taxon>
        <taxon>Boraginoideae</taxon>
        <taxon>Lithospermeae</taxon>
        <taxon>Arnebia</taxon>
    </lineage>
</organism>
<protein>
    <recommendedName>
        <fullName evidence="5">Glycosyltransferase</fullName>
        <ecNumber evidence="5">2.4.1.-</ecNumber>
    </recommendedName>
</protein>
<comment type="similarity">
    <text evidence="1 4">Belongs to the UDP-glycosyltransferase family.</text>
</comment>
<dbReference type="AlphaFoldDB" id="A0A899K087"/>
<evidence type="ECO:0000256" key="1">
    <source>
        <dbReference type="ARBA" id="ARBA00009995"/>
    </source>
</evidence>
<dbReference type="PROSITE" id="PS00375">
    <property type="entry name" value="UDPGT"/>
    <property type="match status" value="1"/>
</dbReference>
<evidence type="ECO:0000256" key="4">
    <source>
        <dbReference type="RuleBase" id="RU003718"/>
    </source>
</evidence>
<evidence type="ECO:0000256" key="3">
    <source>
        <dbReference type="ARBA" id="ARBA00022679"/>
    </source>
</evidence>
<sequence length="469" mass="53210">MGEDQLHIMFFPFMAAGHIIPTLDMVKLFSSRGNVKITLVITHSNSSMVAQQLENQENINFKQIEFPDQDSGLPKEYDTVDKIKGAPELFPKFLKALELMQNPFEKILQEFSPDCLVADMFYPWATNAAAKFDIPRLVFHGVSLFALCGSEVMRRDKPFKNVSSDTEHFVIPNIPHEIVFTRQQLSDTDREEFETDMTRLMRRVLETDKKSYGILINSFLELDPVYTEYYKTVFGRRAWNIGPLLLCRRQGRELQSSGDDNNVCLRWLDGKKPNSVIYLCFGSGSVFTTAQLQDIAFGLEAAGQQFIWVVRQEVDENWLPEGFEEKILSDNRGLIIKGWAPQVRILEHKAVGAFLTHCGWNSILEAICAGVPMVTWPLFAEQFYNERFVTRILGIGIPVGAPKYGMISSGVSKEAIAKALKAIMEGEKALEVRNKANESKKMAWKAVEKGGSSYNELSALLEEIRQLNR</sequence>
<reference evidence="6" key="1">
    <citation type="submission" date="2020-06" db="EMBL/GenBank/DDBJ databases">
        <authorList>
            <person name="Cordes E.H."/>
            <person name="Lee P."/>
            <person name="Wang R."/>
            <person name="Huang N."/>
            <person name="Shaffer C.D."/>
            <person name="Weston-Hafer K.A."/>
            <person name="Garlena R.A."/>
            <person name="Russell D.A."/>
            <person name="Pope W.H."/>
            <person name="Jacobs-Sera D."/>
            <person name="Hatfull G.F."/>
        </authorList>
    </citation>
    <scope>NUCLEOTIDE SEQUENCE</scope>
    <source>
        <strain evidence="6">AeUGT_04</strain>
    </source>
</reference>